<dbReference type="InterPro" id="IPR036291">
    <property type="entry name" value="NAD(P)-bd_dom_sf"/>
</dbReference>
<dbReference type="PANTHER" id="PTHR13812">
    <property type="entry name" value="KETIMINE REDUCTASE MU-CRYSTALLIN"/>
    <property type="match status" value="1"/>
</dbReference>
<dbReference type="EMBL" id="QSFX01000010">
    <property type="protein sequence ID" value="RHA89579.1"/>
    <property type="molecule type" value="Genomic_DNA"/>
</dbReference>
<dbReference type="Proteomes" id="UP000285820">
    <property type="component" value="Unassembled WGS sequence"/>
</dbReference>
<dbReference type="Gene3D" id="3.40.50.720">
    <property type="entry name" value="NAD(P)-binding Rossmann-like Domain"/>
    <property type="match status" value="1"/>
</dbReference>
<evidence type="ECO:0000313" key="1">
    <source>
        <dbReference type="EMBL" id="RGR66467.1"/>
    </source>
</evidence>
<reference evidence="3 4" key="1">
    <citation type="submission" date="2018-08" db="EMBL/GenBank/DDBJ databases">
        <title>A genome reference for cultivated species of the human gut microbiota.</title>
        <authorList>
            <person name="Zou Y."/>
            <person name="Xue W."/>
            <person name="Luo G."/>
        </authorList>
    </citation>
    <scope>NUCLEOTIDE SEQUENCE [LARGE SCALE GENOMIC DNA]</scope>
    <source>
        <strain evidence="1 4">AF24-4</strain>
        <strain evidence="2 3">AM42-1AC</strain>
    </source>
</reference>
<organism evidence="2 3">
    <name type="scientific">Roseburia inulinivorans</name>
    <dbReference type="NCBI Taxonomy" id="360807"/>
    <lineage>
        <taxon>Bacteria</taxon>
        <taxon>Bacillati</taxon>
        <taxon>Bacillota</taxon>
        <taxon>Clostridia</taxon>
        <taxon>Lachnospirales</taxon>
        <taxon>Lachnospiraceae</taxon>
        <taxon>Roseburia</taxon>
    </lineage>
</organism>
<dbReference type="Pfam" id="PF02423">
    <property type="entry name" value="OCD_Mu_crystall"/>
    <property type="match status" value="1"/>
</dbReference>
<gene>
    <name evidence="2" type="ORF">DW914_07390</name>
    <name evidence="1" type="ORF">DWY29_12980</name>
</gene>
<dbReference type="SUPFAM" id="SSF51735">
    <property type="entry name" value="NAD(P)-binding Rossmann-fold domains"/>
    <property type="match status" value="1"/>
</dbReference>
<proteinExistence type="predicted"/>
<evidence type="ECO:0000313" key="3">
    <source>
        <dbReference type="Proteomes" id="UP000283492"/>
    </source>
</evidence>
<dbReference type="AlphaFoldDB" id="A0A3R6EXG5"/>
<accession>A0A3R6EXG5</accession>
<dbReference type="PANTHER" id="PTHR13812:SF19">
    <property type="entry name" value="KETIMINE REDUCTASE MU-CRYSTALLIN"/>
    <property type="match status" value="1"/>
</dbReference>
<dbReference type="InterPro" id="IPR003462">
    <property type="entry name" value="ODC_Mu_crystall"/>
</dbReference>
<sequence>MLGLRCYKRRIQILFQIILARILKKILIFMFHQRSRGQCSLKQMQIRIDLIKEGIKMDGKILYLSEKNLIDNNLLTMTKVMGSIEKMFELMYQQDYVMGGMNQNSHGLRMYVEKGIQKNLYIAMPGHLGGLYNTTGIKFHGPNRYLPGKKNETNHLVLLYDGDTGEPKGVISANVLTTIRTAAVSAFATKHLAISEPQEIGIVGPGKINTEYVKWILENYSSIKRIKVKGRSEYGVEKFKNKFKGIQIDSYEDIEYVIRESDIISINTGFTFENVTDMPFVREKWIKEGALFICPSFIKFTDSFLQNKANLIVDNYQMYESYAQELGEPVYHKLSYLGNLLVDLVKKGKIDRKQIYNVADIAYGGKKINKQMATVFSSGGMSIEDIAVGNDVLNEAIQMGVGTYLEF</sequence>
<dbReference type="Proteomes" id="UP000283492">
    <property type="component" value="Unassembled WGS sequence"/>
</dbReference>
<dbReference type="GO" id="GO:0005737">
    <property type="term" value="C:cytoplasm"/>
    <property type="evidence" value="ECO:0007669"/>
    <property type="project" value="TreeGrafter"/>
</dbReference>
<evidence type="ECO:0000313" key="2">
    <source>
        <dbReference type="EMBL" id="RHA89579.1"/>
    </source>
</evidence>
<name>A0A3R6EXG5_9FIRM</name>
<evidence type="ECO:0000313" key="4">
    <source>
        <dbReference type="Proteomes" id="UP000285820"/>
    </source>
</evidence>
<dbReference type="EMBL" id="QRUN01000022">
    <property type="protein sequence ID" value="RGR66467.1"/>
    <property type="molecule type" value="Genomic_DNA"/>
</dbReference>
<dbReference type="InterPro" id="IPR023401">
    <property type="entry name" value="ODC_N"/>
</dbReference>
<dbReference type="Gene3D" id="3.30.1780.10">
    <property type="entry name" value="ornithine cyclodeaminase, domain 1"/>
    <property type="match status" value="1"/>
</dbReference>
<evidence type="ECO:0008006" key="5">
    <source>
        <dbReference type="Google" id="ProtNLM"/>
    </source>
</evidence>
<protein>
    <recommendedName>
        <fullName evidence="5">Ornithine cyclodeaminase</fullName>
    </recommendedName>
</protein>
<comment type="caution">
    <text evidence="2">The sequence shown here is derived from an EMBL/GenBank/DDBJ whole genome shotgun (WGS) entry which is preliminary data.</text>
</comment>